<dbReference type="PANTHER" id="PTHR30146:SF148">
    <property type="entry name" value="HTH-TYPE TRANSCRIPTIONAL REPRESSOR PURR-RELATED"/>
    <property type="match status" value="1"/>
</dbReference>
<keyword evidence="3 6" id="KW-0238">DNA-binding</keyword>
<protein>
    <submittedName>
        <fullName evidence="6">LacI family DNA-binding transcriptional regulator</fullName>
    </submittedName>
</protein>
<dbReference type="InterPro" id="IPR000843">
    <property type="entry name" value="HTH_LacI"/>
</dbReference>
<name>A0A7W4KGN7_9PROT</name>
<dbReference type="EMBL" id="JABEQK010000019">
    <property type="protein sequence ID" value="MBB2206581.1"/>
    <property type="molecule type" value="Genomic_DNA"/>
</dbReference>
<keyword evidence="2" id="KW-0805">Transcription regulation</keyword>
<evidence type="ECO:0000256" key="4">
    <source>
        <dbReference type="ARBA" id="ARBA00023163"/>
    </source>
</evidence>
<evidence type="ECO:0000313" key="6">
    <source>
        <dbReference type="EMBL" id="MBB2206581.1"/>
    </source>
</evidence>
<keyword evidence="4" id="KW-0804">Transcription</keyword>
<evidence type="ECO:0000256" key="2">
    <source>
        <dbReference type="ARBA" id="ARBA00023015"/>
    </source>
</evidence>
<keyword evidence="1" id="KW-0678">Repressor</keyword>
<reference evidence="6 7" key="1">
    <citation type="submission" date="2020-04" db="EMBL/GenBank/DDBJ databases">
        <title>Description of novel Gluconacetobacter.</title>
        <authorList>
            <person name="Sombolestani A."/>
        </authorList>
    </citation>
    <scope>NUCLEOTIDE SEQUENCE [LARGE SCALE GENOMIC DNA]</scope>
    <source>
        <strain evidence="6 7">LMG 27800</strain>
    </source>
</reference>
<dbReference type="Pfam" id="PF00356">
    <property type="entry name" value="LacI"/>
    <property type="match status" value="1"/>
</dbReference>
<dbReference type="PROSITE" id="PS50932">
    <property type="entry name" value="HTH_LACI_2"/>
    <property type="match status" value="1"/>
</dbReference>
<dbReference type="SMART" id="SM00354">
    <property type="entry name" value="HTH_LACI"/>
    <property type="match status" value="1"/>
</dbReference>
<sequence>MSECNTRRPVSLLDVAKAAGVSRATASLVLRQSPLVADKTRLRVVEAMQSLGYIYNRGAANLRRNRTGTIGLVLNNIGSPFYSALMAGVDEVNEDGSVVTLVANSVDSPDRQIRQIRRLREHNVDGIILCPAIGSDETLAVELARLDLPCVQALRHVELLGGDYVGADYRSGIEKAVRHLVGSGHRRIVFVGAMALHSAARERNEGFRHATGLHGLEGGLVVAGGPDNVYDVAAFDRLLKTRNSPDAAVCYNDVIALNVMNRLRSLGRQPGRDFAVIGMDNLPQAAGAFPALTTIDTRPHEVGRKAAALLQKRIAQPGLANGEHIIVPPSLIVRQSCGETSAAA</sequence>
<dbReference type="PANTHER" id="PTHR30146">
    <property type="entry name" value="LACI-RELATED TRANSCRIPTIONAL REPRESSOR"/>
    <property type="match status" value="1"/>
</dbReference>
<dbReference type="InterPro" id="IPR028082">
    <property type="entry name" value="Peripla_BP_I"/>
</dbReference>
<comment type="caution">
    <text evidence="6">The sequence shown here is derived from an EMBL/GenBank/DDBJ whole genome shotgun (WGS) entry which is preliminary data.</text>
</comment>
<dbReference type="PROSITE" id="PS00356">
    <property type="entry name" value="HTH_LACI_1"/>
    <property type="match status" value="1"/>
</dbReference>
<proteinExistence type="predicted"/>
<dbReference type="Gene3D" id="1.10.260.40">
    <property type="entry name" value="lambda repressor-like DNA-binding domains"/>
    <property type="match status" value="1"/>
</dbReference>
<dbReference type="SUPFAM" id="SSF47413">
    <property type="entry name" value="lambda repressor-like DNA-binding domains"/>
    <property type="match status" value="1"/>
</dbReference>
<organism evidence="6 7">
    <name type="scientific">Gluconacetobacter takamatsuzukensis</name>
    <dbReference type="NCBI Taxonomy" id="1286190"/>
    <lineage>
        <taxon>Bacteria</taxon>
        <taxon>Pseudomonadati</taxon>
        <taxon>Pseudomonadota</taxon>
        <taxon>Alphaproteobacteria</taxon>
        <taxon>Acetobacterales</taxon>
        <taxon>Acetobacteraceae</taxon>
        <taxon>Gluconacetobacter</taxon>
    </lineage>
</organism>
<dbReference type="Proteomes" id="UP000540556">
    <property type="component" value="Unassembled WGS sequence"/>
</dbReference>
<dbReference type="CDD" id="cd01392">
    <property type="entry name" value="HTH_LacI"/>
    <property type="match status" value="1"/>
</dbReference>
<evidence type="ECO:0000313" key="7">
    <source>
        <dbReference type="Proteomes" id="UP000540556"/>
    </source>
</evidence>
<dbReference type="RefSeq" id="WP_182951119.1">
    <property type="nucleotide sequence ID" value="NZ_JABEQK010000019.1"/>
</dbReference>
<dbReference type="InterPro" id="IPR046335">
    <property type="entry name" value="LacI/GalR-like_sensor"/>
</dbReference>
<evidence type="ECO:0000259" key="5">
    <source>
        <dbReference type="PROSITE" id="PS50932"/>
    </source>
</evidence>
<dbReference type="GO" id="GO:0000976">
    <property type="term" value="F:transcription cis-regulatory region binding"/>
    <property type="evidence" value="ECO:0007669"/>
    <property type="project" value="TreeGrafter"/>
</dbReference>
<dbReference type="Gene3D" id="3.40.50.2300">
    <property type="match status" value="2"/>
</dbReference>
<dbReference type="Pfam" id="PF13377">
    <property type="entry name" value="Peripla_BP_3"/>
    <property type="match status" value="1"/>
</dbReference>
<accession>A0A7W4KGN7</accession>
<dbReference type="SUPFAM" id="SSF53822">
    <property type="entry name" value="Periplasmic binding protein-like I"/>
    <property type="match status" value="1"/>
</dbReference>
<dbReference type="InterPro" id="IPR010982">
    <property type="entry name" value="Lambda_DNA-bd_dom_sf"/>
</dbReference>
<evidence type="ECO:0000256" key="3">
    <source>
        <dbReference type="ARBA" id="ARBA00023125"/>
    </source>
</evidence>
<evidence type="ECO:0000256" key="1">
    <source>
        <dbReference type="ARBA" id="ARBA00022491"/>
    </source>
</evidence>
<keyword evidence="7" id="KW-1185">Reference proteome</keyword>
<dbReference type="GO" id="GO:0003700">
    <property type="term" value="F:DNA-binding transcription factor activity"/>
    <property type="evidence" value="ECO:0007669"/>
    <property type="project" value="TreeGrafter"/>
</dbReference>
<dbReference type="AlphaFoldDB" id="A0A7W4KGN7"/>
<gene>
    <name evidence="6" type="ORF">HLH27_16415</name>
</gene>
<feature type="domain" description="HTH lacI-type" evidence="5">
    <location>
        <begin position="10"/>
        <end position="64"/>
    </location>
</feature>